<dbReference type="GeneID" id="41988840"/>
<sequence length="154" mass="16910">MVIHQVNNTCSEIPTMFNDNVSNHNPAPKSVLVIGLSQHLTGSPIEKAIKEDWAKEKAYGIANSFDNVGFNLDPKDVPGTLKALQHELQGRSWDGILLGWCIRGHVEFTLLFEEVHSVCCEAVKAAPQTKIMFSTGPDNLVETVVRNFPVGISV</sequence>
<protein>
    <submittedName>
        <fullName evidence="1">Uncharacterized protein</fullName>
    </submittedName>
</protein>
<evidence type="ECO:0000313" key="1">
    <source>
        <dbReference type="EMBL" id="TVY22651.1"/>
    </source>
</evidence>
<keyword evidence="2" id="KW-1185">Reference proteome</keyword>
<name>A0A8H8QUB4_9HELO</name>
<dbReference type="EMBL" id="QGMH01000243">
    <property type="protein sequence ID" value="TVY22651.1"/>
    <property type="molecule type" value="Genomic_DNA"/>
</dbReference>
<comment type="caution">
    <text evidence="1">The sequence shown here is derived from an EMBL/GenBank/DDBJ whole genome shotgun (WGS) entry which is preliminary data.</text>
</comment>
<organism evidence="1 2">
    <name type="scientific">Lachnellula hyalina</name>
    <dbReference type="NCBI Taxonomy" id="1316788"/>
    <lineage>
        <taxon>Eukaryota</taxon>
        <taxon>Fungi</taxon>
        <taxon>Dikarya</taxon>
        <taxon>Ascomycota</taxon>
        <taxon>Pezizomycotina</taxon>
        <taxon>Leotiomycetes</taxon>
        <taxon>Helotiales</taxon>
        <taxon>Lachnaceae</taxon>
        <taxon>Lachnellula</taxon>
    </lineage>
</organism>
<proteinExistence type="predicted"/>
<dbReference type="OrthoDB" id="9986861at2759"/>
<accession>A0A8H8QUB4</accession>
<dbReference type="RefSeq" id="XP_031001439.1">
    <property type="nucleotide sequence ID" value="XM_031153562.1"/>
</dbReference>
<evidence type="ECO:0000313" key="2">
    <source>
        <dbReference type="Proteomes" id="UP000431533"/>
    </source>
</evidence>
<gene>
    <name evidence="1" type="ORF">LHYA1_G008642</name>
</gene>
<dbReference type="AlphaFoldDB" id="A0A8H8QUB4"/>
<reference evidence="1 2" key="1">
    <citation type="submission" date="2018-05" db="EMBL/GenBank/DDBJ databases">
        <title>Genome sequencing and assembly of the regulated plant pathogen Lachnellula willkommii and related sister species for the development of diagnostic species identification markers.</title>
        <authorList>
            <person name="Giroux E."/>
            <person name="Bilodeau G."/>
        </authorList>
    </citation>
    <scope>NUCLEOTIDE SEQUENCE [LARGE SCALE GENOMIC DNA]</scope>
    <source>
        <strain evidence="1 2">CBS 185.66</strain>
    </source>
</reference>
<dbReference type="Proteomes" id="UP000431533">
    <property type="component" value="Unassembled WGS sequence"/>
</dbReference>